<protein>
    <submittedName>
        <fullName evidence="3">Proline-rich protein 2-like</fullName>
    </submittedName>
</protein>
<feature type="compositionally biased region" description="Low complexity" evidence="1">
    <location>
        <begin position="13"/>
        <end position="27"/>
    </location>
</feature>
<dbReference type="AlphaFoldDB" id="A0A8B8WL06"/>
<evidence type="ECO:0000313" key="3">
    <source>
        <dbReference type="RefSeq" id="XP_036697899.1"/>
    </source>
</evidence>
<accession>A0A8B8WL06</accession>
<feature type="compositionally biased region" description="Pro residues" evidence="1">
    <location>
        <begin position="254"/>
        <end position="267"/>
    </location>
</feature>
<feature type="region of interest" description="Disordered" evidence="1">
    <location>
        <begin position="245"/>
        <end position="288"/>
    </location>
</feature>
<keyword evidence="2" id="KW-1185">Reference proteome</keyword>
<gene>
    <name evidence="3" type="primary">LOC118889844</name>
</gene>
<sequence length="324" mass="34944">MSSGRRLPPPLAAPRARSGAAAAPWSAPRRRGPALPPPVPRAGLLPPSPGAAPTSGGPCQLQQTNRRSGGDIQGFGMLKPRGPHSRAQPARRLRVAQLLWVSEDRLLHSWLKSPGPRRQRLQPAPRPPGRRLKKAPQIPVPALSAAQTQKPPWLKLQPRWPPDPCRDPGCTHWRSGGSGSRGGGGCSLVLAAAAAALLCPQLSQLWPPVRLRHPQSLPRLPRPPPFPTSSSIVCAAVSRERNTFFKKRKKKKMTPPPTSPSSPPHPSAPSILPFHSPLPATASARGPPSLAGLAQWEEAEVIGSCPAWDFAFWGEELREWEEVE</sequence>
<evidence type="ECO:0000256" key="1">
    <source>
        <dbReference type="SAM" id="MobiDB-lite"/>
    </source>
</evidence>
<dbReference type="Proteomes" id="UP000694857">
    <property type="component" value="Chromosome 2"/>
</dbReference>
<proteinExistence type="predicted"/>
<feature type="region of interest" description="Disordered" evidence="1">
    <location>
        <begin position="1"/>
        <end position="89"/>
    </location>
</feature>
<reference evidence="3" key="1">
    <citation type="submission" date="2025-08" db="UniProtKB">
        <authorList>
            <consortium name="RefSeq"/>
        </authorList>
    </citation>
    <scope>IDENTIFICATION</scope>
    <source>
        <tissue evidence="3">Epidermis and Blubber</tissue>
    </source>
</reference>
<dbReference type="GeneID" id="118889844"/>
<feature type="region of interest" description="Disordered" evidence="1">
    <location>
        <begin position="111"/>
        <end position="136"/>
    </location>
</feature>
<organism evidence="2 3">
    <name type="scientific">Balaenoptera musculus</name>
    <name type="common">Blue whale</name>
    <dbReference type="NCBI Taxonomy" id="9771"/>
    <lineage>
        <taxon>Eukaryota</taxon>
        <taxon>Metazoa</taxon>
        <taxon>Chordata</taxon>
        <taxon>Craniata</taxon>
        <taxon>Vertebrata</taxon>
        <taxon>Euteleostomi</taxon>
        <taxon>Mammalia</taxon>
        <taxon>Eutheria</taxon>
        <taxon>Laurasiatheria</taxon>
        <taxon>Artiodactyla</taxon>
        <taxon>Whippomorpha</taxon>
        <taxon>Cetacea</taxon>
        <taxon>Mysticeti</taxon>
        <taxon>Balaenopteridae</taxon>
        <taxon>Balaenoptera</taxon>
    </lineage>
</organism>
<dbReference type="RefSeq" id="XP_036697899.1">
    <property type="nucleotide sequence ID" value="XM_036842004.1"/>
</dbReference>
<dbReference type="OrthoDB" id="9688805at2759"/>
<dbReference type="KEGG" id="bmus:118889844"/>
<feature type="compositionally biased region" description="Pro residues" evidence="1">
    <location>
        <begin position="34"/>
        <end position="50"/>
    </location>
</feature>
<evidence type="ECO:0000313" key="2">
    <source>
        <dbReference type="Proteomes" id="UP000694857"/>
    </source>
</evidence>
<name>A0A8B8WL06_BALMU</name>